<evidence type="ECO:0000313" key="1">
    <source>
        <dbReference type="EMBL" id="EUJ44132.1"/>
    </source>
</evidence>
<dbReference type="RefSeq" id="WP_036101125.1">
    <property type="nucleotide sequence ID" value="NZ_AODL01000016.1"/>
</dbReference>
<proteinExistence type="predicted"/>
<sequence>MDTLDRTSAQTIMAFYEDRNPLPFEKRYRMLCLKTINHVLTHTDWLSEDEWRAAVATSSYMHLSPANKQAFFDKFVSSYDLKKSELYAWERAIGDSKVEHEVVERLRPFKIEDVITSSNEVAKRYTPEVAMEMEQMLRHFFDTYPKSIKSNVNYKSIVGAVEYAVIVRGYPELKDFDQQELADRYEVSKNSIGIWHRNIKKYCIREAWH</sequence>
<gene>
    <name evidence="1" type="ORF">PRIP_11164</name>
</gene>
<dbReference type="EMBL" id="AODL01000016">
    <property type="protein sequence ID" value="EUJ44132.1"/>
    <property type="molecule type" value="Genomic_DNA"/>
</dbReference>
<protein>
    <submittedName>
        <fullName evidence="1">Uncharacterized protein</fullName>
    </submittedName>
</protein>
<dbReference type="OrthoDB" id="2360793at2"/>
<evidence type="ECO:0000313" key="2">
    <source>
        <dbReference type="Proteomes" id="UP000019248"/>
    </source>
</evidence>
<keyword evidence="2" id="KW-1185">Reference proteome</keyword>
<comment type="caution">
    <text evidence="1">The sequence shown here is derived from an EMBL/GenBank/DDBJ whole genome shotgun (WGS) entry which is preliminary data.</text>
</comment>
<name>W7D4J0_9LIST</name>
<accession>W7D4J0</accession>
<reference evidence="1 2" key="1">
    <citation type="journal article" date="2014" name="Int. J. Syst. Evol. Microbiol.">
        <title>Listeria floridensis sp. nov., Listeria aquatica sp. nov., Listeria cornellensis sp. nov., Listeria riparia sp. nov. and Listeria grandensis sp. nov., from agricultural and natural environments.</title>
        <authorList>
            <person name="den Bakker H.C."/>
            <person name="Warchocki S."/>
            <person name="Wright E.M."/>
            <person name="Allred A.F."/>
            <person name="Ahlstrom C."/>
            <person name="Manuel C.S."/>
            <person name="Stasiewicz M.J."/>
            <person name="Burrell A."/>
            <person name="Roof S."/>
            <person name="Strawn L."/>
            <person name="Fortes E.D."/>
            <person name="Nightingale K.K."/>
            <person name="Kephart D."/>
            <person name="Wiedmann M."/>
        </authorList>
    </citation>
    <scope>NUCLEOTIDE SEQUENCE [LARGE SCALE GENOMIC DNA]</scope>
    <source>
        <strain evidence="1 2">FSL S10-1204</strain>
    </source>
</reference>
<dbReference type="PATRIC" id="fig|1265816.5.peg.2206"/>
<dbReference type="AlphaFoldDB" id="W7D4J0"/>
<organism evidence="1 2">
    <name type="scientific">Listeria riparia FSL S10-1204</name>
    <dbReference type="NCBI Taxonomy" id="1265816"/>
    <lineage>
        <taxon>Bacteria</taxon>
        <taxon>Bacillati</taxon>
        <taxon>Bacillota</taxon>
        <taxon>Bacilli</taxon>
        <taxon>Bacillales</taxon>
        <taxon>Listeriaceae</taxon>
        <taxon>Listeria</taxon>
    </lineage>
</organism>
<dbReference type="Proteomes" id="UP000019248">
    <property type="component" value="Unassembled WGS sequence"/>
</dbReference>